<reference evidence="2" key="5">
    <citation type="submission" date="2020-09" db="EMBL/GenBank/DDBJ databases">
        <authorList>
            <person name="Sun Q."/>
            <person name="Ohkuma M."/>
        </authorList>
    </citation>
    <scope>NUCLEOTIDE SEQUENCE</scope>
    <source>
        <strain evidence="2">JCM 4434</strain>
    </source>
</reference>
<feature type="signal peptide" evidence="1">
    <location>
        <begin position="1"/>
        <end position="27"/>
    </location>
</feature>
<evidence type="ECO:0008006" key="5">
    <source>
        <dbReference type="Google" id="ProtNLM"/>
    </source>
</evidence>
<dbReference type="RefSeq" id="WP_030284288.1">
    <property type="nucleotide sequence ID" value="NZ_BMUB01000010.1"/>
</dbReference>
<comment type="caution">
    <text evidence="3">The sequence shown here is derived from an EMBL/GenBank/DDBJ whole genome shotgun (WGS) entry which is preliminary data.</text>
</comment>
<dbReference type="KEGG" id="kau:B6264_13680"/>
<organism evidence="3 4">
    <name type="scientific">Kitasatospora aureofaciens</name>
    <name type="common">Streptomyces aureofaciens</name>
    <dbReference type="NCBI Taxonomy" id="1894"/>
    <lineage>
        <taxon>Bacteria</taxon>
        <taxon>Bacillati</taxon>
        <taxon>Actinomycetota</taxon>
        <taxon>Actinomycetes</taxon>
        <taxon>Kitasatosporales</taxon>
        <taxon>Streptomycetaceae</taxon>
        <taxon>Kitasatospora</taxon>
    </lineage>
</organism>
<feature type="chain" id="PRO_5015064037" description="ATP-binding protein" evidence="1">
    <location>
        <begin position="28"/>
        <end position="239"/>
    </location>
</feature>
<sequence length="239" mass="23591">MKFSKRAGAMLLAVGAGVLASQGAASAASVSPDQVGALEDRLSTQQVPADVPLGPLGGHLTAGIPTSLVMPPVPGRTTDNGLVPNHLVPQLPTGKLGPSARAQLPLPLVDRGADLGEVLLEAPAAPLQAKTPGLDVGKPPALVQDGTGQLADGRLRVDEVDPRLVPAAVQAVPGATASLGADQERISATEAVNHLADATTGTATGVLQQTSATDAATGTAAGLVQQGSGLAPLAGLTRL</sequence>
<reference evidence="2" key="1">
    <citation type="journal article" date="2014" name="Int. J. Syst. Evol. Microbiol.">
        <title>Complete genome sequence of Corynebacterium casei LMG S-19264T (=DSM 44701T), isolated from a smear-ripened cheese.</title>
        <authorList>
            <consortium name="US DOE Joint Genome Institute (JGI-PGF)"/>
            <person name="Walter F."/>
            <person name="Albersmeier A."/>
            <person name="Kalinowski J."/>
            <person name="Ruckert C."/>
        </authorList>
    </citation>
    <scope>NUCLEOTIDE SEQUENCE</scope>
    <source>
        <strain evidence="2">JCM 4434</strain>
    </source>
</reference>
<reference evidence="3 4" key="2">
    <citation type="submission" date="2014-07" db="EMBL/GenBank/DDBJ databases">
        <authorList>
            <person name="Zhang J.E."/>
            <person name="Yang H."/>
            <person name="Guo J."/>
            <person name="Deng Z."/>
            <person name="Luo H."/>
            <person name="Luo M."/>
            <person name="Zhao B."/>
        </authorList>
    </citation>
    <scope>NUCLEOTIDE SEQUENCE [LARGE SCALE GENOMIC DNA]</scope>
    <source>
        <strain evidence="3">ATCC 10762</strain>
        <strain evidence="4">ATCC 10762 / DSM 40127 / CCM 3239 / JCM 4008 / LMG 5968 / NBRC 12843 / NCIMB 8234 / A-377</strain>
    </source>
</reference>
<dbReference type="AlphaFoldDB" id="A0A1E7N684"/>
<evidence type="ECO:0000313" key="3">
    <source>
        <dbReference type="EMBL" id="OEV36201.1"/>
    </source>
</evidence>
<reference evidence="4" key="3">
    <citation type="submission" date="2016-08" db="EMBL/GenBank/DDBJ databases">
        <title>Sequencing, assembly and comparative genomics of S. aureofaciens ATCC 10762.</title>
        <authorList>
            <person name="Gradnigo J.S."/>
            <person name="Johnson N."/>
            <person name="Somerville G.A."/>
        </authorList>
    </citation>
    <scope>NUCLEOTIDE SEQUENCE [LARGE SCALE GENOMIC DNA]</scope>
    <source>
        <strain evidence="4">ATCC 10762 / DSM 40127 / CCM 3239 / JCM 4008 / LMG 5968 / NBRC 12843 / NCIMB 8234 / A-377</strain>
    </source>
</reference>
<dbReference type="EMBL" id="JPRF03000029">
    <property type="protein sequence ID" value="OEV36201.1"/>
    <property type="molecule type" value="Genomic_DNA"/>
</dbReference>
<proteinExistence type="predicted"/>
<keyword evidence="1" id="KW-0732">Signal</keyword>
<evidence type="ECO:0000313" key="2">
    <source>
        <dbReference type="EMBL" id="GGU86742.1"/>
    </source>
</evidence>
<dbReference type="Proteomes" id="UP000610124">
    <property type="component" value="Unassembled WGS sequence"/>
</dbReference>
<dbReference type="EMBL" id="BMUB01000010">
    <property type="protein sequence ID" value="GGU86742.1"/>
    <property type="molecule type" value="Genomic_DNA"/>
</dbReference>
<name>A0A1E7N684_KITAU</name>
<gene>
    <name evidence="2" type="ORF">GCM10010502_43740</name>
    <name evidence="3" type="ORF">HS99_0030625</name>
</gene>
<dbReference type="OrthoDB" id="4187031at2"/>
<reference evidence="3" key="4">
    <citation type="submission" date="2016-08" db="EMBL/GenBank/DDBJ databases">
        <title>Sequencing, Assembly and Comparative Genomics of S. aureofaciens ATCC 10762.</title>
        <authorList>
            <person name="Gradnigo J.S."/>
            <person name="Johnson N."/>
            <person name="Somerville G.A."/>
        </authorList>
    </citation>
    <scope>NUCLEOTIDE SEQUENCE [LARGE SCALE GENOMIC DNA]</scope>
    <source>
        <strain evidence="3">ATCC 10762</strain>
    </source>
</reference>
<accession>A0A1E7N684</accession>
<keyword evidence="4" id="KW-1185">Reference proteome</keyword>
<dbReference type="GeneID" id="97487400"/>
<protein>
    <recommendedName>
        <fullName evidence="5">ATP-binding protein</fullName>
    </recommendedName>
</protein>
<evidence type="ECO:0000313" key="4">
    <source>
        <dbReference type="Proteomes" id="UP000037395"/>
    </source>
</evidence>
<evidence type="ECO:0000256" key="1">
    <source>
        <dbReference type="SAM" id="SignalP"/>
    </source>
</evidence>
<dbReference type="Proteomes" id="UP000037395">
    <property type="component" value="Unassembled WGS sequence"/>
</dbReference>
<accession>A0A8H9HT41</accession>